<evidence type="ECO:0000256" key="1">
    <source>
        <dbReference type="ARBA" id="ARBA00004123"/>
    </source>
</evidence>
<reference evidence="8" key="1">
    <citation type="submission" date="2023-03" db="EMBL/GenBank/DDBJ databases">
        <title>Mating type loci evolution in Malassezia.</title>
        <authorList>
            <person name="Coelho M.A."/>
        </authorList>
    </citation>
    <scope>NUCLEOTIDE SEQUENCE</scope>
    <source>
        <strain evidence="8">CBS 9557</strain>
    </source>
</reference>
<evidence type="ECO:0000256" key="2">
    <source>
        <dbReference type="ARBA" id="ARBA00005389"/>
    </source>
</evidence>
<comment type="function">
    <text evidence="6">Component of the Mediator complex, a coactivator involved in the regulated transcription of nearly all RNA polymerase II-dependent genes. Mediator functions as a bridge to convey information from gene-specific regulatory proteins to the basal RNA polymerase II transcription machinery. Mediator is recruited to promoters by direct interactions with regulatory proteins and serves as a scaffold for the assembly of a functional preinitiation complex with RNA polymerase II and the general transcription factors.</text>
</comment>
<keyword evidence="3 6" id="KW-0805">Transcription regulation</keyword>
<evidence type="ECO:0000256" key="4">
    <source>
        <dbReference type="ARBA" id="ARBA00023163"/>
    </source>
</evidence>
<keyword evidence="6" id="KW-0010">Activator</keyword>
<feature type="compositionally biased region" description="Low complexity" evidence="7">
    <location>
        <begin position="1"/>
        <end position="15"/>
    </location>
</feature>
<comment type="subcellular location">
    <subcellularLocation>
        <location evidence="1 6">Nucleus</location>
    </subcellularLocation>
</comment>
<evidence type="ECO:0000256" key="7">
    <source>
        <dbReference type="SAM" id="MobiDB-lite"/>
    </source>
</evidence>
<evidence type="ECO:0000256" key="5">
    <source>
        <dbReference type="ARBA" id="ARBA00023242"/>
    </source>
</evidence>
<name>A0AAF0EGV4_9BASI</name>
<accession>A0AAF0EGV4</accession>
<dbReference type="GO" id="GO:0003712">
    <property type="term" value="F:transcription coregulator activity"/>
    <property type="evidence" value="ECO:0007669"/>
    <property type="project" value="InterPro"/>
</dbReference>
<protein>
    <recommendedName>
        <fullName evidence="6">Mediator of RNA polymerase II transcription subunit 10</fullName>
    </recommendedName>
    <alternativeName>
        <fullName evidence="6">Mediator complex subunit 10</fullName>
    </alternativeName>
</protein>
<sequence length="185" mass="19764">MASSGAAPVTPTSASPSPPGPSRKADASSKESQNVAIEEIVRRDLETRTLAVVEALYDLAARAADGQPSSVLGVGESVYVAFSHFRNHVVRRLADIDVMRGHIHAQIPKDVLDLVDAGRNPDSFTRALVNRLVSENQYSLGQHESIQAFRHTLANALAEHFPTLQPSIAKEMGSDSFAAAQPSAL</sequence>
<dbReference type="Pfam" id="PF09748">
    <property type="entry name" value="Med10"/>
    <property type="match status" value="1"/>
</dbReference>
<comment type="similarity">
    <text evidence="2 6">Belongs to the Mediator complex subunit 10 family.</text>
</comment>
<feature type="region of interest" description="Disordered" evidence="7">
    <location>
        <begin position="1"/>
        <end position="33"/>
    </location>
</feature>
<dbReference type="GO" id="GO:0016592">
    <property type="term" value="C:mediator complex"/>
    <property type="evidence" value="ECO:0007669"/>
    <property type="project" value="InterPro"/>
</dbReference>
<keyword evidence="9" id="KW-1185">Reference proteome</keyword>
<evidence type="ECO:0000313" key="9">
    <source>
        <dbReference type="Proteomes" id="UP001213623"/>
    </source>
</evidence>
<proteinExistence type="inferred from homology"/>
<dbReference type="EMBL" id="CP119892">
    <property type="protein sequence ID" value="WFD25333.1"/>
    <property type="molecule type" value="Genomic_DNA"/>
</dbReference>
<evidence type="ECO:0000256" key="3">
    <source>
        <dbReference type="ARBA" id="ARBA00023015"/>
    </source>
</evidence>
<dbReference type="InterPro" id="IPR019145">
    <property type="entry name" value="Mediator_Med10"/>
</dbReference>
<evidence type="ECO:0000313" key="8">
    <source>
        <dbReference type="EMBL" id="WFD25333.1"/>
    </source>
</evidence>
<gene>
    <name evidence="6" type="primary">MED10</name>
    <name evidence="8" type="ORF">MNAN1_000302</name>
</gene>
<organism evidence="8 9">
    <name type="scientific">Malassezia nana</name>
    <dbReference type="NCBI Taxonomy" id="180528"/>
    <lineage>
        <taxon>Eukaryota</taxon>
        <taxon>Fungi</taxon>
        <taxon>Dikarya</taxon>
        <taxon>Basidiomycota</taxon>
        <taxon>Ustilaginomycotina</taxon>
        <taxon>Malasseziomycetes</taxon>
        <taxon>Malasseziales</taxon>
        <taxon>Malasseziaceae</taxon>
        <taxon>Malassezia</taxon>
    </lineage>
</organism>
<evidence type="ECO:0000256" key="6">
    <source>
        <dbReference type="RuleBase" id="RU364146"/>
    </source>
</evidence>
<keyword evidence="5 6" id="KW-0539">Nucleus</keyword>
<dbReference type="AlphaFoldDB" id="A0AAF0EGV4"/>
<dbReference type="GO" id="GO:0006357">
    <property type="term" value="P:regulation of transcription by RNA polymerase II"/>
    <property type="evidence" value="ECO:0007669"/>
    <property type="project" value="InterPro"/>
</dbReference>
<comment type="subunit">
    <text evidence="6">Component of the Mediator complex.</text>
</comment>
<dbReference type="Proteomes" id="UP001213623">
    <property type="component" value="Chromosome 1"/>
</dbReference>
<keyword evidence="4 6" id="KW-0804">Transcription</keyword>